<accession>A0ABW3ED99</accession>
<keyword evidence="2" id="KW-1185">Reference proteome</keyword>
<evidence type="ECO:0000313" key="1">
    <source>
        <dbReference type="EMBL" id="MFD0897337.1"/>
    </source>
</evidence>
<dbReference type="RefSeq" id="WP_137637200.1">
    <property type="nucleotide sequence ID" value="NZ_BJDN01000006.1"/>
</dbReference>
<organism evidence="1 2">
    <name type="scientific">Loigolactobacillus binensis</name>
    <dbReference type="NCBI Taxonomy" id="2559922"/>
    <lineage>
        <taxon>Bacteria</taxon>
        <taxon>Bacillati</taxon>
        <taxon>Bacillota</taxon>
        <taxon>Bacilli</taxon>
        <taxon>Lactobacillales</taxon>
        <taxon>Lactobacillaceae</taxon>
        <taxon>Loigolactobacillus</taxon>
    </lineage>
</organism>
<comment type="caution">
    <text evidence="1">The sequence shown here is derived from an EMBL/GenBank/DDBJ whole genome shotgun (WGS) entry which is preliminary data.</text>
</comment>
<evidence type="ECO:0000313" key="2">
    <source>
        <dbReference type="Proteomes" id="UP001597104"/>
    </source>
</evidence>
<dbReference type="Proteomes" id="UP001597104">
    <property type="component" value="Unassembled WGS sequence"/>
</dbReference>
<proteinExistence type="predicted"/>
<name>A0ABW3ED99_9LACO</name>
<gene>
    <name evidence="1" type="ORF">ACFQZ7_06245</name>
</gene>
<sequence length="124" mass="14763">MPTEQYKIAKEMIIAAENRAEKEHPGLLAYGRVRADMIDYFTASELRVIRRNLNYQNEIYHLRVLNKHFNSVAYYRSLREFNQHKQRKLTIAKAKIGTKIYDFTFGNYKANHVGLWRDGKRVKI</sequence>
<reference evidence="2" key="1">
    <citation type="journal article" date="2019" name="Int. J. Syst. Evol. Microbiol.">
        <title>The Global Catalogue of Microorganisms (GCM) 10K type strain sequencing project: providing services to taxonomists for standard genome sequencing and annotation.</title>
        <authorList>
            <consortium name="The Broad Institute Genomics Platform"/>
            <consortium name="The Broad Institute Genome Sequencing Center for Infectious Disease"/>
            <person name="Wu L."/>
            <person name="Ma J."/>
        </authorList>
    </citation>
    <scope>NUCLEOTIDE SEQUENCE [LARGE SCALE GENOMIC DNA]</scope>
    <source>
        <strain evidence="2">CCM 8925</strain>
    </source>
</reference>
<dbReference type="EMBL" id="JBHTIO010000032">
    <property type="protein sequence ID" value="MFD0897337.1"/>
    <property type="molecule type" value="Genomic_DNA"/>
</dbReference>
<protein>
    <submittedName>
        <fullName evidence="1">Uncharacterized protein</fullName>
    </submittedName>
</protein>